<dbReference type="GO" id="GO:0009378">
    <property type="term" value="F:four-way junction helicase activity"/>
    <property type="evidence" value="ECO:0007669"/>
    <property type="project" value="TreeGrafter"/>
</dbReference>
<keyword evidence="7" id="KW-1185">Reference proteome</keyword>
<sequence>MPVISRFFESERLEMAKEKLCQAFGIAALREHQIKAGENTMSGINTLYDIPTGGSKTLAFWLPLFYHWEPGNTSRQSEKVVVVISSLNALMDTQAKDLNNRGIPAIALNSENGKPKDLFKVRVVSLVIDEAHCVSEWGNDDSHPDYAEVGVPHIWFWNCLLCTPSAFPLLLCSHSLQFIGDRA</sequence>
<gene>
    <name evidence="6" type="ORF">K435DRAFT_784998</name>
</gene>
<organism evidence="6 7">
    <name type="scientific">Dendrothele bispora (strain CBS 962.96)</name>
    <dbReference type="NCBI Taxonomy" id="1314807"/>
    <lineage>
        <taxon>Eukaryota</taxon>
        <taxon>Fungi</taxon>
        <taxon>Dikarya</taxon>
        <taxon>Basidiomycota</taxon>
        <taxon>Agaricomycotina</taxon>
        <taxon>Agaricomycetes</taxon>
        <taxon>Agaricomycetidae</taxon>
        <taxon>Agaricales</taxon>
        <taxon>Agaricales incertae sedis</taxon>
        <taxon>Dendrothele</taxon>
    </lineage>
</organism>
<dbReference type="OrthoDB" id="10261556at2759"/>
<dbReference type="GO" id="GO:0005524">
    <property type="term" value="F:ATP binding"/>
    <property type="evidence" value="ECO:0007669"/>
    <property type="project" value="InterPro"/>
</dbReference>
<comment type="similarity">
    <text evidence="1">Belongs to the helicase family. RecQ subfamily.</text>
</comment>
<evidence type="ECO:0000313" key="7">
    <source>
        <dbReference type="Proteomes" id="UP000297245"/>
    </source>
</evidence>
<name>A0A4S8KZJ7_DENBC</name>
<dbReference type="GO" id="GO:0005694">
    <property type="term" value="C:chromosome"/>
    <property type="evidence" value="ECO:0007669"/>
    <property type="project" value="TreeGrafter"/>
</dbReference>
<keyword evidence="4" id="KW-0539">Nucleus</keyword>
<dbReference type="GO" id="GO:0003677">
    <property type="term" value="F:DNA binding"/>
    <property type="evidence" value="ECO:0007669"/>
    <property type="project" value="UniProtKB-KW"/>
</dbReference>
<keyword evidence="3" id="KW-0413">Isomerase</keyword>
<dbReference type="AlphaFoldDB" id="A0A4S8KZJ7"/>
<dbReference type="Pfam" id="PF00270">
    <property type="entry name" value="DEAD"/>
    <property type="match status" value="1"/>
</dbReference>
<accession>A0A4S8KZJ7</accession>
<dbReference type="GO" id="GO:0005634">
    <property type="term" value="C:nucleus"/>
    <property type="evidence" value="ECO:0007669"/>
    <property type="project" value="TreeGrafter"/>
</dbReference>
<dbReference type="GO" id="GO:0005737">
    <property type="term" value="C:cytoplasm"/>
    <property type="evidence" value="ECO:0007669"/>
    <property type="project" value="TreeGrafter"/>
</dbReference>
<feature type="domain" description="DEAD/DEAH-box helicase" evidence="5">
    <location>
        <begin position="31"/>
        <end position="107"/>
    </location>
</feature>
<protein>
    <recommendedName>
        <fullName evidence="5">DEAD/DEAH-box helicase domain-containing protein</fullName>
    </recommendedName>
</protein>
<evidence type="ECO:0000256" key="4">
    <source>
        <dbReference type="ARBA" id="ARBA00023242"/>
    </source>
</evidence>
<dbReference type="InterPro" id="IPR027417">
    <property type="entry name" value="P-loop_NTPase"/>
</dbReference>
<reference evidence="6 7" key="1">
    <citation type="journal article" date="2019" name="Nat. Ecol. Evol.">
        <title>Megaphylogeny resolves global patterns of mushroom evolution.</title>
        <authorList>
            <person name="Varga T."/>
            <person name="Krizsan K."/>
            <person name="Foldi C."/>
            <person name="Dima B."/>
            <person name="Sanchez-Garcia M."/>
            <person name="Sanchez-Ramirez S."/>
            <person name="Szollosi G.J."/>
            <person name="Szarkandi J.G."/>
            <person name="Papp V."/>
            <person name="Albert L."/>
            <person name="Andreopoulos W."/>
            <person name="Angelini C."/>
            <person name="Antonin V."/>
            <person name="Barry K.W."/>
            <person name="Bougher N.L."/>
            <person name="Buchanan P."/>
            <person name="Buyck B."/>
            <person name="Bense V."/>
            <person name="Catcheside P."/>
            <person name="Chovatia M."/>
            <person name="Cooper J."/>
            <person name="Damon W."/>
            <person name="Desjardin D."/>
            <person name="Finy P."/>
            <person name="Geml J."/>
            <person name="Haridas S."/>
            <person name="Hughes K."/>
            <person name="Justo A."/>
            <person name="Karasinski D."/>
            <person name="Kautmanova I."/>
            <person name="Kiss B."/>
            <person name="Kocsube S."/>
            <person name="Kotiranta H."/>
            <person name="LaButti K.M."/>
            <person name="Lechner B.E."/>
            <person name="Liimatainen K."/>
            <person name="Lipzen A."/>
            <person name="Lukacs Z."/>
            <person name="Mihaltcheva S."/>
            <person name="Morgado L.N."/>
            <person name="Niskanen T."/>
            <person name="Noordeloos M.E."/>
            <person name="Ohm R.A."/>
            <person name="Ortiz-Santana B."/>
            <person name="Ovrebo C."/>
            <person name="Racz N."/>
            <person name="Riley R."/>
            <person name="Savchenko A."/>
            <person name="Shiryaev A."/>
            <person name="Soop K."/>
            <person name="Spirin V."/>
            <person name="Szebenyi C."/>
            <person name="Tomsovsky M."/>
            <person name="Tulloss R.E."/>
            <person name="Uehling J."/>
            <person name="Grigoriev I.V."/>
            <person name="Vagvolgyi C."/>
            <person name="Papp T."/>
            <person name="Martin F.M."/>
            <person name="Miettinen O."/>
            <person name="Hibbett D.S."/>
            <person name="Nagy L.G."/>
        </authorList>
    </citation>
    <scope>NUCLEOTIDE SEQUENCE [LARGE SCALE GENOMIC DNA]</scope>
    <source>
        <strain evidence="6 7">CBS 962.96</strain>
    </source>
</reference>
<evidence type="ECO:0000259" key="5">
    <source>
        <dbReference type="Pfam" id="PF00270"/>
    </source>
</evidence>
<proteinExistence type="inferred from homology"/>
<dbReference type="InterPro" id="IPR011545">
    <property type="entry name" value="DEAD/DEAH_box_helicase_dom"/>
</dbReference>
<dbReference type="Gene3D" id="3.40.50.300">
    <property type="entry name" value="P-loop containing nucleotide triphosphate hydrolases"/>
    <property type="match status" value="2"/>
</dbReference>
<dbReference type="Proteomes" id="UP000297245">
    <property type="component" value="Unassembled WGS sequence"/>
</dbReference>
<evidence type="ECO:0000256" key="3">
    <source>
        <dbReference type="ARBA" id="ARBA00023235"/>
    </source>
</evidence>
<evidence type="ECO:0000313" key="6">
    <source>
        <dbReference type="EMBL" id="THU81497.1"/>
    </source>
</evidence>
<evidence type="ECO:0000256" key="1">
    <source>
        <dbReference type="ARBA" id="ARBA00005446"/>
    </source>
</evidence>
<keyword evidence="2" id="KW-0238">DNA-binding</keyword>
<dbReference type="EMBL" id="ML179804">
    <property type="protein sequence ID" value="THU81497.1"/>
    <property type="molecule type" value="Genomic_DNA"/>
</dbReference>
<dbReference type="GO" id="GO:0000724">
    <property type="term" value="P:double-strand break repair via homologous recombination"/>
    <property type="evidence" value="ECO:0007669"/>
    <property type="project" value="TreeGrafter"/>
</dbReference>
<dbReference type="GO" id="GO:0043138">
    <property type="term" value="F:3'-5' DNA helicase activity"/>
    <property type="evidence" value="ECO:0007669"/>
    <property type="project" value="TreeGrafter"/>
</dbReference>
<dbReference type="PANTHER" id="PTHR13710">
    <property type="entry name" value="DNA HELICASE RECQ FAMILY MEMBER"/>
    <property type="match status" value="1"/>
</dbReference>
<evidence type="ECO:0000256" key="2">
    <source>
        <dbReference type="ARBA" id="ARBA00023125"/>
    </source>
</evidence>
<dbReference type="SUPFAM" id="SSF52540">
    <property type="entry name" value="P-loop containing nucleoside triphosphate hydrolases"/>
    <property type="match status" value="1"/>
</dbReference>
<dbReference type="PANTHER" id="PTHR13710:SF153">
    <property type="entry name" value="RECQ-LIKE DNA HELICASE BLM"/>
    <property type="match status" value="1"/>
</dbReference>